<dbReference type="GO" id="GO:0009512">
    <property type="term" value="C:cytochrome b6f complex"/>
    <property type="evidence" value="ECO:0007669"/>
    <property type="project" value="InterPro"/>
</dbReference>
<keyword evidence="11" id="KW-0934">Plastid</keyword>
<keyword evidence="3 10" id="KW-0812">Transmembrane</keyword>
<accession>A0A191T5S5</accession>
<dbReference type="SUPFAM" id="SSF103436">
    <property type="entry name" value="PetL subunit of the cytochrome b6f complex"/>
    <property type="match status" value="1"/>
</dbReference>
<evidence type="ECO:0000256" key="7">
    <source>
        <dbReference type="ARBA" id="ARBA00023136"/>
    </source>
</evidence>
<dbReference type="HAMAP" id="MF_00433">
    <property type="entry name" value="Cytb6_f_PetL"/>
    <property type="match status" value="1"/>
</dbReference>
<evidence type="ECO:0000256" key="2">
    <source>
        <dbReference type="ARBA" id="ARBA00022448"/>
    </source>
</evidence>
<organism evidence="11">
    <name type="scientific">Closterium baillyanum</name>
    <dbReference type="NCBI Taxonomy" id="1416941"/>
    <lineage>
        <taxon>Eukaryota</taxon>
        <taxon>Viridiplantae</taxon>
        <taxon>Streptophyta</taxon>
        <taxon>Zygnematophyceae</taxon>
        <taxon>Zygnematophycidae</taxon>
        <taxon>Desmidiales</taxon>
        <taxon>Closteriaceae</taxon>
        <taxon>Closterium</taxon>
    </lineage>
</organism>
<keyword evidence="10" id="KW-0602">Photosynthesis</keyword>
<keyword evidence="4 10" id="KW-0249">Electron transport</keyword>
<keyword evidence="2 10" id="KW-0813">Transport</keyword>
<dbReference type="GO" id="GO:0009055">
    <property type="term" value="F:electron transfer activity"/>
    <property type="evidence" value="ECO:0007669"/>
    <property type="project" value="InterPro"/>
</dbReference>
<dbReference type="AlphaFoldDB" id="A0A191T5S5"/>
<reference evidence="11" key="1">
    <citation type="journal article" date="2016" name="Front. Plant Sci.">
        <title>Comparative Chloroplast Genome Analyses of Streptophyte Green Algae Uncover Major Structural Alterations in the Klebsormidiophyceae, Coleochaetophyceae and Zygnematophyceae.</title>
        <authorList>
            <person name="Lemieux C."/>
            <person name="Otis C."/>
            <person name="Turmel M."/>
        </authorList>
    </citation>
    <scope>NUCLEOTIDE SEQUENCE</scope>
</reference>
<evidence type="ECO:0000256" key="4">
    <source>
        <dbReference type="ARBA" id="ARBA00022982"/>
    </source>
</evidence>
<comment type="subunit">
    <text evidence="9 10">The 4 large subunits of the cytochrome b6-f complex are cytochrome b6, subunit IV (17 kDa polypeptide, PetD), cytochrome f and the Rieske protein, while the 4 small subunits are PetG, PetL, PetM and PetN. The complex functions as a dimer.</text>
</comment>
<evidence type="ECO:0000256" key="5">
    <source>
        <dbReference type="ARBA" id="ARBA00022989"/>
    </source>
</evidence>
<protein>
    <recommendedName>
        <fullName evidence="10">Cytochrome b6-f complex subunit 6</fullName>
    </recommendedName>
    <alternativeName>
        <fullName evidence="10">Cytochrome b6-f complex subunit PetL</fullName>
    </alternativeName>
    <alternativeName>
        <fullName evidence="10">Cytochrome b6-f complex subunit VI</fullName>
    </alternativeName>
</protein>
<name>A0A191T5S5_9VIRI</name>
<dbReference type="GO" id="GO:0015979">
    <property type="term" value="P:photosynthesis"/>
    <property type="evidence" value="ECO:0007669"/>
    <property type="project" value="UniProtKB-KW"/>
</dbReference>
<dbReference type="Pfam" id="PF05115">
    <property type="entry name" value="PetL"/>
    <property type="match status" value="1"/>
</dbReference>
<dbReference type="GO" id="GO:0009535">
    <property type="term" value="C:chloroplast thylakoid membrane"/>
    <property type="evidence" value="ECO:0007669"/>
    <property type="project" value="UniProtKB-SubCell"/>
</dbReference>
<comment type="function">
    <text evidence="8 10">Component of the cytochrome b6-f complex, which mediates electron transfer between photosystem II (PSII) and photosystem I (PSI), cyclic electron flow around PSI, and state transitions. PetL is important for photoautotrophic growth as well as for electron transfer efficiency and stability of the cytochrome b6-f complex.</text>
</comment>
<proteinExistence type="inferred from homology"/>
<gene>
    <name evidence="10 11" type="primary">petL</name>
</gene>
<geneLocation type="chloroplast" evidence="11"/>
<keyword evidence="11" id="KW-0150">Chloroplast</keyword>
<comment type="subcellular location">
    <subcellularLocation>
        <location evidence="1">Membrane</location>
        <topology evidence="1">Single-pass membrane protein</topology>
    </subcellularLocation>
    <subcellularLocation>
        <location evidence="10">Plastid</location>
        <location evidence="10">Chloroplast thylakoid membrane</location>
        <topology evidence="10">Single-pass membrane protein</topology>
    </subcellularLocation>
</comment>
<keyword evidence="6 10" id="KW-0793">Thylakoid</keyword>
<feature type="transmembrane region" description="Helical" evidence="10">
    <location>
        <begin position="6"/>
        <end position="25"/>
    </location>
</feature>
<sequence length="31" mass="3469">MLTIISYFGLLLATLLFTIVLFVGLTKIQLI</sequence>
<evidence type="ECO:0000256" key="8">
    <source>
        <dbReference type="ARBA" id="ARBA00025197"/>
    </source>
</evidence>
<evidence type="ECO:0000313" key="11">
    <source>
        <dbReference type="EMBL" id="ANI25756.1"/>
    </source>
</evidence>
<keyword evidence="5 10" id="KW-1133">Transmembrane helix</keyword>
<evidence type="ECO:0000256" key="6">
    <source>
        <dbReference type="ARBA" id="ARBA00023078"/>
    </source>
</evidence>
<evidence type="ECO:0000256" key="10">
    <source>
        <dbReference type="HAMAP-Rule" id="MF_00433"/>
    </source>
</evidence>
<dbReference type="InterPro" id="IPR007802">
    <property type="entry name" value="Cyt_b6/f_cplx_su6"/>
</dbReference>
<evidence type="ECO:0000256" key="3">
    <source>
        <dbReference type="ARBA" id="ARBA00022692"/>
    </source>
</evidence>
<evidence type="ECO:0000256" key="9">
    <source>
        <dbReference type="ARBA" id="ARBA00025834"/>
    </source>
</evidence>
<keyword evidence="7 10" id="KW-0472">Membrane</keyword>
<dbReference type="RefSeq" id="YP_009256806.1">
    <property type="nucleotide sequence ID" value="NC_030314.1"/>
</dbReference>
<dbReference type="GeneID" id="27986637"/>
<dbReference type="EMBL" id="KU646494">
    <property type="protein sequence ID" value="ANI25756.1"/>
    <property type="molecule type" value="Genomic_DNA"/>
</dbReference>
<comment type="similarity">
    <text evidence="10">Belongs to the PetL family.</text>
</comment>
<evidence type="ECO:0000256" key="1">
    <source>
        <dbReference type="ARBA" id="ARBA00004167"/>
    </source>
</evidence>